<accession>A0ABV9W3I7</accession>
<protein>
    <submittedName>
        <fullName evidence="2">RICIN domain-containing protein</fullName>
    </submittedName>
</protein>
<comment type="caution">
    <text evidence="2">The sequence shown here is derived from an EMBL/GenBank/DDBJ whole genome shotgun (WGS) entry which is preliminary data.</text>
</comment>
<evidence type="ECO:0000313" key="3">
    <source>
        <dbReference type="Proteomes" id="UP001595912"/>
    </source>
</evidence>
<reference evidence="3" key="1">
    <citation type="journal article" date="2019" name="Int. J. Syst. Evol. Microbiol.">
        <title>The Global Catalogue of Microorganisms (GCM) 10K type strain sequencing project: providing services to taxonomists for standard genome sequencing and annotation.</title>
        <authorList>
            <consortium name="The Broad Institute Genomics Platform"/>
            <consortium name="The Broad Institute Genome Sequencing Center for Infectious Disease"/>
            <person name="Wu L."/>
            <person name="Ma J."/>
        </authorList>
    </citation>
    <scope>NUCLEOTIDE SEQUENCE [LARGE SCALE GENOMIC DNA]</scope>
    <source>
        <strain evidence="3">CGMCC 4.7152</strain>
    </source>
</reference>
<feature type="domain" description="Ricin B lectin" evidence="1">
    <location>
        <begin position="13"/>
        <end position="69"/>
    </location>
</feature>
<dbReference type="PROSITE" id="PS50231">
    <property type="entry name" value="RICIN_B_LECTIN"/>
    <property type="match status" value="1"/>
</dbReference>
<dbReference type="Proteomes" id="UP001595912">
    <property type="component" value="Unassembled WGS sequence"/>
</dbReference>
<evidence type="ECO:0000259" key="1">
    <source>
        <dbReference type="Pfam" id="PF00652"/>
    </source>
</evidence>
<sequence>MSWDQKLPPPILVQLWDCNGTGAQIWQPQPNGALRNPNSGRCLDLPGWSTTWGTQVTIWDCTGGANQQWFLPA</sequence>
<dbReference type="InterPro" id="IPR000772">
    <property type="entry name" value="Ricin_B_lectin"/>
</dbReference>
<gene>
    <name evidence="2" type="ORF">ACFPIJ_27380</name>
</gene>
<name>A0ABV9W3I7_9ACTN</name>
<dbReference type="Pfam" id="PF00652">
    <property type="entry name" value="Ricin_B_lectin"/>
    <property type="match status" value="1"/>
</dbReference>
<dbReference type="EMBL" id="JBHSIU010000037">
    <property type="protein sequence ID" value="MFC5001546.1"/>
    <property type="molecule type" value="Genomic_DNA"/>
</dbReference>
<evidence type="ECO:0000313" key="2">
    <source>
        <dbReference type="EMBL" id="MFC5001546.1"/>
    </source>
</evidence>
<organism evidence="2 3">
    <name type="scientific">Dactylosporangium cerinum</name>
    <dbReference type="NCBI Taxonomy" id="1434730"/>
    <lineage>
        <taxon>Bacteria</taxon>
        <taxon>Bacillati</taxon>
        <taxon>Actinomycetota</taxon>
        <taxon>Actinomycetes</taxon>
        <taxon>Micromonosporales</taxon>
        <taxon>Micromonosporaceae</taxon>
        <taxon>Dactylosporangium</taxon>
    </lineage>
</organism>
<dbReference type="SUPFAM" id="SSF50370">
    <property type="entry name" value="Ricin B-like lectins"/>
    <property type="match status" value="1"/>
</dbReference>
<keyword evidence="3" id="KW-1185">Reference proteome</keyword>
<dbReference type="InterPro" id="IPR035992">
    <property type="entry name" value="Ricin_B-like_lectins"/>
</dbReference>
<dbReference type="Gene3D" id="2.80.10.50">
    <property type="match status" value="1"/>
</dbReference>
<proteinExistence type="predicted"/>
<dbReference type="RefSeq" id="WP_380118720.1">
    <property type="nucleotide sequence ID" value="NZ_JBHSIU010000037.1"/>
</dbReference>